<organism evidence="1 2">
    <name type="scientific">Helianthus annuus</name>
    <name type="common">Common sunflower</name>
    <dbReference type="NCBI Taxonomy" id="4232"/>
    <lineage>
        <taxon>Eukaryota</taxon>
        <taxon>Viridiplantae</taxon>
        <taxon>Streptophyta</taxon>
        <taxon>Embryophyta</taxon>
        <taxon>Tracheophyta</taxon>
        <taxon>Spermatophyta</taxon>
        <taxon>Magnoliopsida</taxon>
        <taxon>eudicotyledons</taxon>
        <taxon>Gunneridae</taxon>
        <taxon>Pentapetalae</taxon>
        <taxon>asterids</taxon>
        <taxon>campanulids</taxon>
        <taxon>Asterales</taxon>
        <taxon>Asteraceae</taxon>
        <taxon>Asteroideae</taxon>
        <taxon>Heliantheae alliance</taxon>
        <taxon>Heliantheae</taxon>
        <taxon>Helianthus</taxon>
    </lineage>
</organism>
<protein>
    <submittedName>
        <fullName evidence="1">Uncharacterized protein</fullName>
    </submittedName>
</protein>
<evidence type="ECO:0000313" key="2">
    <source>
        <dbReference type="Proteomes" id="UP000215914"/>
    </source>
</evidence>
<dbReference type="Proteomes" id="UP000215914">
    <property type="component" value="Chromosome 13"/>
</dbReference>
<reference evidence="2" key="1">
    <citation type="journal article" date="2017" name="Nature">
        <title>The sunflower genome provides insights into oil metabolism, flowering and Asterid evolution.</title>
        <authorList>
            <person name="Badouin H."/>
            <person name="Gouzy J."/>
            <person name="Grassa C.J."/>
            <person name="Murat F."/>
            <person name="Staton S.E."/>
            <person name="Cottret L."/>
            <person name="Lelandais-Briere C."/>
            <person name="Owens G.L."/>
            <person name="Carrere S."/>
            <person name="Mayjonade B."/>
            <person name="Legrand L."/>
            <person name="Gill N."/>
            <person name="Kane N.C."/>
            <person name="Bowers J.E."/>
            <person name="Hubner S."/>
            <person name="Bellec A."/>
            <person name="Berard A."/>
            <person name="Berges H."/>
            <person name="Blanchet N."/>
            <person name="Boniface M.C."/>
            <person name="Brunel D."/>
            <person name="Catrice O."/>
            <person name="Chaidir N."/>
            <person name="Claudel C."/>
            <person name="Donnadieu C."/>
            <person name="Faraut T."/>
            <person name="Fievet G."/>
            <person name="Helmstetter N."/>
            <person name="King M."/>
            <person name="Knapp S.J."/>
            <person name="Lai Z."/>
            <person name="Le Paslier M.C."/>
            <person name="Lippi Y."/>
            <person name="Lorenzon L."/>
            <person name="Mandel J.R."/>
            <person name="Marage G."/>
            <person name="Marchand G."/>
            <person name="Marquand E."/>
            <person name="Bret-Mestries E."/>
            <person name="Morien E."/>
            <person name="Nambeesan S."/>
            <person name="Nguyen T."/>
            <person name="Pegot-Espagnet P."/>
            <person name="Pouilly N."/>
            <person name="Raftis F."/>
            <person name="Sallet E."/>
            <person name="Schiex T."/>
            <person name="Thomas J."/>
            <person name="Vandecasteele C."/>
            <person name="Vares D."/>
            <person name="Vear F."/>
            <person name="Vautrin S."/>
            <person name="Crespi M."/>
            <person name="Mangin B."/>
            <person name="Burke J.M."/>
            <person name="Salse J."/>
            <person name="Munos S."/>
            <person name="Vincourt P."/>
            <person name="Rieseberg L.H."/>
            <person name="Langlade N.B."/>
        </authorList>
    </citation>
    <scope>NUCLEOTIDE SEQUENCE [LARGE SCALE GENOMIC DNA]</scope>
    <source>
        <strain evidence="2">cv. SF193</strain>
    </source>
</reference>
<gene>
    <name evidence="1" type="ORF">HannXRQ_Chr13g0389131</name>
</gene>
<keyword evidence="2" id="KW-1185">Reference proteome</keyword>
<dbReference type="AlphaFoldDB" id="A0A251SNS7"/>
<dbReference type="InParanoid" id="A0A251SNS7"/>
<proteinExistence type="predicted"/>
<sequence>MEIWCSFVSKLTEADMESVLAGRGLLFFYGSGHWILQLELIYYNRTQPHFCRTPESPNHKNAFFVLHRFINDNRRYIKTSKVGLKLHFSVNISIVFWWH</sequence>
<dbReference type="EMBL" id="CM007902">
    <property type="protein sequence ID" value="OTG00269.1"/>
    <property type="molecule type" value="Genomic_DNA"/>
</dbReference>
<evidence type="ECO:0000313" key="1">
    <source>
        <dbReference type="EMBL" id="OTG00269.1"/>
    </source>
</evidence>
<accession>A0A251SNS7</accession>
<name>A0A251SNS7_HELAN</name>